<dbReference type="RefSeq" id="XP_031550188.1">
    <property type="nucleotide sequence ID" value="XM_031694328.1"/>
</dbReference>
<dbReference type="CDD" id="cd05356">
    <property type="entry name" value="17beta-HSD1_like_SDR_c"/>
    <property type="match status" value="1"/>
</dbReference>
<dbReference type="InterPro" id="IPR002347">
    <property type="entry name" value="SDR_fam"/>
</dbReference>
<dbReference type="FunFam" id="3.40.50.720:FF:000137">
    <property type="entry name" value="Hydroxysteroid (17-beta) dehydrogenase 3"/>
    <property type="match status" value="1"/>
</dbReference>
<evidence type="ECO:0000256" key="2">
    <source>
        <dbReference type="ARBA" id="ARBA00022857"/>
    </source>
</evidence>
<dbReference type="InParanoid" id="A0A6P8H3M5"/>
<dbReference type="PROSITE" id="PS00061">
    <property type="entry name" value="ADH_SHORT"/>
    <property type="match status" value="1"/>
</dbReference>
<dbReference type="OrthoDB" id="5545019at2759"/>
<dbReference type="KEGG" id="aten:116287642"/>
<dbReference type="AlphaFoldDB" id="A0A6P8H3M5"/>
<feature type="transmembrane region" description="Helical" evidence="6">
    <location>
        <begin position="24"/>
        <end position="45"/>
    </location>
</feature>
<dbReference type="Pfam" id="PF00106">
    <property type="entry name" value="adh_short"/>
    <property type="match status" value="1"/>
</dbReference>
<dbReference type="Proteomes" id="UP000515163">
    <property type="component" value="Unplaced"/>
</dbReference>
<dbReference type="PRINTS" id="PR00080">
    <property type="entry name" value="SDRFAMILY"/>
</dbReference>
<evidence type="ECO:0000256" key="5">
    <source>
        <dbReference type="ARBA" id="ARBA00038261"/>
    </source>
</evidence>
<dbReference type="Gene3D" id="3.40.50.720">
    <property type="entry name" value="NAD(P)-binding Rossmann-like Domain"/>
    <property type="match status" value="1"/>
</dbReference>
<dbReference type="PANTHER" id="PTHR44889">
    <property type="entry name" value="INACTIVE HYDROXYSTEROID DEHYDROGENASE-LIKE PROTEIN 1"/>
    <property type="match status" value="1"/>
</dbReference>
<dbReference type="PRINTS" id="PR00081">
    <property type="entry name" value="GDHRDH"/>
</dbReference>
<keyword evidence="7" id="KW-1185">Reference proteome</keyword>
<dbReference type="PIRSF" id="PIRSF000126">
    <property type="entry name" value="11-beta-HSD1"/>
    <property type="match status" value="1"/>
</dbReference>
<keyword evidence="6" id="KW-0472">Membrane</keyword>
<dbReference type="InterPro" id="IPR036291">
    <property type="entry name" value="NAD(P)-bd_dom_sf"/>
</dbReference>
<proteinExistence type="inferred from homology"/>
<dbReference type="PANTHER" id="PTHR44889:SF1">
    <property type="entry name" value="INACTIVE HYDROXYSTEROID DEHYDROGENASE-LIKE PROTEIN 1"/>
    <property type="match status" value="1"/>
</dbReference>
<dbReference type="SUPFAM" id="SSF51735">
    <property type="entry name" value="NAD(P)-binding Rossmann-fold domains"/>
    <property type="match status" value="1"/>
</dbReference>
<sequence length="279" mass="31277">MADKLQLWETFDKFSAFFGGYRNLLAVLGFAWAAKISLSVCLSLLSGLRVYVFTRLLVVKDLSTKYGGKWAVVTGASDGIGKAFARELAKYGMNIILISRTTPKLEKIAKEIETEFQVLTYVSTTDFSRQDIYRGIARELEQFDIGILVNNVGVMYDYPQLLLDVPEKRLWELFNINMAATTMMTCVVLPQMVKRKRGAIINMSSSAAQQPTPQMTVYAATKAFVDHFSRALAYEYSSDGITVQSLRPYYVASAMTYHTKPNLAVPSPETYVRHALPTP</sequence>
<keyword evidence="6" id="KW-0812">Transmembrane</keyword>
<keyword evidence="3" id="KW-0560">Oxidoreductase</keyword>
<evidence type="ECO:0000313" key="8">
    <source>
        <dbReference type="RefSeq" id="XP_031550188.1"/>
    </source>
</evidence>
<keyword evidence="2" id="KW-0521">NADP</keyword>
<accession>A0A6P8H3M5</accession>
<comment type="subcellular location">
    <subcellularLocation>
        <location evidence="1">Mitochondrion</location>
    </subcellularLocation>
</comment>
<dbReference type="GO" id="GO:0016491">
    <property type="term" value="F:oxidoreductase activity"/>
    <property type="evidence" value="ECO:0007669"/>
    <property type="project" value="UniProtKB-KW"/>
</dbReference>
<dbReference type="GO" id="GO:0005739">
    <property type="term" value="C:mitochondrion"/>
    <property type="evidence" value="ECO:0007669"/>
    <property type="project" value="UniProtKB-SubCell"/>
</dbReference>
<keyword evidence="6" id="KW-1133">Transmembrane helix</keyword>
<dbReference type="GeneID" id="116287642"/>
<evidence type="ECO:0000313" key="7">
    <source>
        <dbReference type="Proteomes" id="UP000515163"/>
    </source>
</evidence>
<protein>
    <submittedName>
        <fullName evidence="8">Inactive hydroxysteroid dehydrogenase-like protein 1</fullName>
    </submittedName>
</protein>
<organism evidence="7 8">
    <name type="scientific">Actinia tenebrosa</name>
    <name type="common">Australian red waratah sea anemone</name>
    <dbReference type="NCBI Taxonomy" id="6105"/>
    <lineage>
        <taxon>Eukaryota</taxon>
        <taxon>Metazoa</taxon>
        <taxon>Cnidaria</taxon>
        <taxon>Anthozoa</taxon>
        <taxon>Hexacorallia</taxon>
        <taxon>Actiniaria</taxon>
        <taxon>Actiniidae</taxon>
        <taxon>Actinia</taxon>
    </lineage>
</organism>
<comment type="similarity">
    <text evidence="5">Belongs to the short-chain dehydrogenases/reductases (SDR) family. 17-beta-HSD 3 subfamily.</text>
</comment>
<feature type="non-terminal residue" evidence="8">
    <location>
        <position position="279"/>
    </location>
</feature>
<name>A0A6P8H3M5_ACTTE</name>
<dbReference type="InterPro" id="IPR020904">
    <property type="entry name" value="Sc_DH/Rdtase_CS"/>
</dbReference>
<keyword evidence="4" id="KW-0496">Mitochondrion</keyword>
<evidence type="ECO:0000256" key="4">
    <source>
        <dbReference type="ARBA" id="ARBA00023128"/>
    </source>
</evidence>
<evidence type="ECO:0000256" key="3">
    <source>
        <dbReference type="ARBA" id="ARBA00023002"/>
    </source>
</evidence>
<reference evidence="8" key="1">
    <citation type="submission" date="2025-08" db="UniProtKB">
        <authorList>
            <consortium name="RefSeq"/>
        </authorList>
    </citation>
    <scope>IDENTIFICATION</scope>
</reference>
<gene>
    <name evidence="8" type="primary">LOC116287642</name>
</gene>
<evidence type="ECO:0000256" key="6">
    <source>
        <dbReference type="SAM" id="Phobius"/>
    </source>
</evidence>
<evidence type="ECO:0000256" key="1">
    <source>
        <dbReference type="ARBA" id="ARBA00004173"/>
    </source>
</evidence>
<dbReference type="InterPro" id="IPR052149">
    <property type="entry name" value="17-beta-HSD3-like"/>
</dbReference>